<comment type="caution">
    <text evidence="3">The sequence shown here is derived from an EMBL/GenBank/DDBJ whole genome shotgun (WGS) entry which is preliminary data.</text>
</comment>
<keyword evidence="1" id="KW-0472">Membrane</keyword>
<dbReference type="OrthoDB" id="541052at2759"/>
<keyword evidence="1" id="KW-1133">Transmembrane helix</keyword>
<dbReference type="InterPro" id="IPR006598">
    <property type="entry name" value="CAP10"/>
</dbReference>
<organism evidence="3 4">
    <name type="scientific">Plectosphaerella cucumerina</name>
    <dbReference type="NCBI Taxonomy" id="40658"/>
    <lineage>
        <taxon>Eukaryota</taxon>
        <taxon>Fungi</taxon>
        <taxon>Dikarya</taxon>
        <taxon>Ascomycota</taxon>
        <taxon>Pezizomycotina</taxon>
        <taxon>Sordariomycetes</taxon>
        <taxon>Hypocreomycetidae</taxon>
        <taxon>Glomerellales</taxon>
        <taxon>Plectosphaerellaceae</taxon>
        <taxon>Plectosphaerella</taxon>
    </lineage>
</organism>
<dbReference type="PANTHER" id="PTHR12203:SF22">
    <property type="entry name" value="CAPSULE ASSOCIATED PROTEIN"/>
    <property type="match status" value="1"/>
</dbReference>
<evidence type="ECO:0000313" key="3">
    <source>
        <dbReference type="EMBL" id="KAH7354534.1"/>
    </source>
</evidence>
<evidence type="ECO:0000313" key="4">
    <source>
        <dbReference type="Proteomes" id="UP000813385"/>
    </source>
</evidence>
<proteinExistence type="predicted"/>
<evidence type="ECO:0000259" key="2">
    <source>
        <dbReference type="SMART" id="SM00672"/>
    </source>
</evidence>
<dbReference type="EMBL" id="JAGPXD010000005">
    <property type="protein sequence ID" value="KAH7354534.1"/>
    <property type="molecule type" value="Genomic_DNA"/>
</dbReference>
<evidence type="ECO:0000256" key="1">
    <source>
        <dbReference type="SAM" id="Phobius"/>
    </source>
</evidence>
<name>A0A8K0TDR6_9PEZI</name>
<dbReference type="Pfam" id="PF05686">
    <property type="entry name" value="Glyco_transf_90"/>
    <property type="match status" value="1"/>
</dbReference>
<accession>A0A8K0TDR6</accession>
<reference evidence="3" key="1">
    <citation type="journal article" date="2021" name="Nat. Commun.">
        <title>Genetic determinants of endophytism in the Arabidopsis root mycobiome.</title>
        <authorList>
            <person name="Mesny F."/>
            <person name="Miyauchi S."/>
            <person name="Thiergart T."/>
            <person name="Pickel B."/>
            <person name="Atanasova L."/>
            <person name="Karlsson M."/>
            <person name="Huettel B."/>
            <person name="Barry K.W."/>
            <person name="Haridas S."/>
            <person name="Chen C."/>
            <person name="Bauer D."/>
            <person name="Andreopoulos W."/>
            <person name="Pangilinan J."/>
            <person name="LaButti K."/>
            <person name="Riley R."/>
            <person name="Lipzen A."/>
            <person name="Clum A."/>
            <person name="Drula E."/>
            <person name="Henrissat B."/>
            <person name="Kohler A."/>
            <person name="Grigoriev I.V."/>
            <person name="Martin F.M."/>
            <person name="Hacquard S."/>
        </authorList>
    </citation>
    <scope>NUCLEOTIDE SEQUENCE</scope>
    <source>
        <strain evidence="3">MPI-CAGE-AT-0016</strain>
    </source>
</reference>
<protein>
    <recommendedName>
        <fullName evidence="2">Glycosyl transferase CAP10 domain-containing protein</fullName>
    </recommendedName>
</protein>
<gene>
    <name evidence="3" type="ORF">B0T11DRAFT_231209</name>
</gene>
<dbReference type="AlphaFoldDB" id="A0A8K0TDR6"/>
<feature type="domain" description="Glycosyl transferase CAP10" evidence="2">
    <location>
        <begin position="310"/>
        <end position="608"/>
    </location>
</feature>
<keyword evidence="4" id="KW-1185">Reference proteome</keyword>
<dbReference type="InterPro" id="IPR051091">
    <property type="entry name" value="O-Glucosyltr/Glycosyltrsf_90"/>
</dbReference>
<dbReference type="Proteomes" id="UP000813385">
    <property type="component" value="Unassembled WGS sequence"/>
</dbReference>
<dbReference type="SMART" id="SM00672">
    <property type="entry name" value="CAP10"/>
    <property type="match status" value="1"/>
</dbReference>
<dbReference type="PANTHER" id="PTHR12203">
    <property type="entry name" value="KDEL LYS-ASP-GLU-LEU CONTAINING - RELATED"/>
    <property type="match status" value="1"/>
</dbReference>
<keyword evidence="1" id="KW-0812">Transmembrane</keyword>
<sequence>MVRPSLLFTPHRALSSLRLAFAAIFLFSLYWYLHSGNASLTSTYLKGNAGIDDTPATQEDTQSPYSSARHPIDDLIQTAEKNFLSLLRKQSKTIEAAAEAYRARRDRHPPPGFDAWFKFAQERNAVIVEDFFDQIYEDLEPFWALEPAYLRKEAASFEMFISVRNGVATAGSDWFWTKIWLDLLRTIDHLLPDMDIALNPMDEPRMIVPFENMEKYMQTAAKTRFMERPENVMSNYQRLPPKNMVEPMTKLQAKDWKDTKPFWQLARRGCSADSPARKTPLQTSFQTTPTISMGNAGPHLYKGFVANSSLAKDICHQPDLQGLNGIFIEPLSTSTTDTLFPLFGGSKLTVNNEILLPPPMYWNNEERFTGGNNHGGPWAEKQLGVIWRGVATGGRNRESTWKSFHRHRFVSMNNGTELTRVDNGYSPLNFAVPDSIYNIAANAAGKLGQWVESWADVAFTDLMCEPNEGNGHCTYTDPYYSIAPGVALAEQFNLKYLPDIDGNSFSGRYLGFLRSSSLPVKATIWREWHDSRLVAWKHFVPMDSRFGDFYGIMQYFLGYGADAAAHDAQAEQIATAGKDWAEKVLRKEDMQIYTLRLLLEYARVTDGKREKMGWVDDLKRRDDKG</sequence>
<feature type="transmembrane region" description="Helical" evidence="1">
    <location>
        <begin position="12"/>
        <end position="33"/>
    </location>
</feature>